<evidence type="ECO:0000256" key="1">
    <source>
        <dbReference type="SAM" id="MobiDB-lite"/>
    </source>
</evidence>
<dbReference type="Pfam" id="PF10648">
    <property type="entry name" value="Gmad2"/>
    <property type="match status" value="1"/>
</dbReference>
<comment type="caution">
    <text evidence="4">The sequence shown here is derived from an EMBL/GenBank/DDBJ whole genome shotgun (WGS) entry which is preliminary data.</text>
</comment>
<dbReference type="OrthoDB" id="4843507at2"/>
<keyword evidence="2" id="KW-0472">Membrane</keyword>
<dbReference type="EMBL" id="SDPU01000035">
    <property type="protein sequence ID" value="RYU09377.1"/>
    <property type="molecule type" value="Genomic_DNA"/>
</dbReference>
<protein>
    <recommendedName>
        <fullName evidence="3">GerMN domain-containing protein</fullName>
    </recommendedName>
</protein>
<feature type="region of interest" description="Disordered" evidence="1">
    <location>
        <begin position="1"/>
        <end position="48"/>
    </location>
</feature>
<accession>A0A4Q5IU51</accession>
<dbReference type="SMART" id="SM00909">
    <property type="entry name" value="Germane"/>
    <property type="match status" value="1"/>
</dbReference>
<sequence>MTPDPDLTPGEQDRLRALLDEATADVQPRDGLDDIQSRTKVSPMSASSTRPWFLGTAAAVLATAAVITGVVMMNNGTTPTADQGPASAGPTSAAEPDTTTSPAEPDSEEPPVAVEGAVPVYYVGDTGQGPRLYREFHPGIGGAPLDQAVTDAVSRTPDDPDYRTPWPAGTQVQAGFDGNGNDGQIQLDLTGVPGERPAGMSKADAEMAVQQLVWTAQAATQTTAPVALRLDGGPATTVLGVPTAEPLARGAETDTLAQVWIIEPAQGATVEDGFTVSGVGAFFEANVAWELYRGGLDGPVVASNADDPVMAKECCTMAPYEFTVDLPDDAAPGEYTLRVHDEDMSGGEGFAPFEDTKTVTLR</sequence>
<organism evidence="4 5">
    <name type="scientific">Nocardioides iriomotensis</name>
    <dbReference type="NCBI Taxonomy" id="715784"/>
    <lineage>
        <taxon>Bacteria</taxon>
        <taxon>Bacillati</taxon>
        <taxon>Actinomycetota</taxon>
        <taxon>Actinomycetes</taxon>
        <taxon>Propionibacteriales</taxon>
        <taxon>Nocardioidaceae</taxon>
        <taxon>Nocardioides</taxon>
    </lineage>
</organism>
<dbReference type="Proteomes" id="UP000291189">
    <property type="component" value="Unassembled WGS sequence"/>
</dbReference>
<proteinExistence type="predicted"/>
<evidence type="ECO:0000313" key="5">
    <source>
        <dbReference type="Proteomes" id="UP000291189"/>
    </source>
</evidence>
<gene>
    <name evidence="4" type="ORF">ETU37_20115</name>
</gene>
<dbReference type="RefSeq" id="WP_129989142.1">
    <property type="nucleotide sequence ID" value="NZ_SDPU01000035.1"/>
</dbReference>
<feature type="region of interest" description="Disordered" evidence="1">
    <location>
        <begin position="78"/>
        <end position="111"/>
    </location>
</feature>
<feature type="transmembrane region" description="Helical" evidence="2">
    <location>
        <begin position="52"/>
        <end position="73"/>
    </location>
</feature>
<reference evidence="4 5" key="1">
    <citation type="submission" date="2019-01" db="EMBL/GenBank/DDBJ databases">
        <title>Nocardioides guangzhouensis sp. nov., an actinobacterium isolated from soil.</title>
        <authorList>
            <person name="Fu Y."/>
            <person name="Cai Y."/>
            <person name="Lin Z."/>
            <person name="Chen P."/>
        </authorList>
    </citation>
    <scope>NUCLEOTIDE SEQUENCE [LARGE SCALE GENOMIC DNA]</scope>
    <source>
        <strain evidence="4 5">NBRC 105384</strain>
    </source>
</reference>
<dbReference type="Pfam" id="PF10646">
    <property type="entry name" value="Germane"/>
    <property type="match status" value="1"/>
</dbReference>
<feature type="compositionally biased region" description="Polar residues" evidence="1">
    <location>
        <begin position="38"/>
        <end position="48"/>
    </location>
</feature>
<keyword evidence="5" id="KW-1185">Reference proteome</keyword>
<feature type="domain" description="GerMN" evidence="3">
    <location>
        <begin position="146"/>
        <end position="239"/>
    </location>
</feature>
<feature type="compositionally biased region" description="Basic and acidic residues" evidence="1">
    <location>
        <begin position="27"/>
        <end position="37"/>
    </location>
</feature>
<dbReference type="InterPro" id="IPR018911">
    <property type="entry name" value="Gmad2_Ig-like_dom"/>
</dbReference>
<keyword evidence="2" id="KW-1133">Transmembrane helix</keyword>
<keyword evidence="2" id="KW-0812">Transmembrane</keyword>
<evidence type="ECO:0000256" key="2">
    <source>
        <dbReference type="SAM" id="Phobius"/>
    </source>
</evidence>
<name>A0A4Q5IU51_9ACTN</name>
<evidence type="ECO:0000259" key="3">
    <source>
        <dbReference type="SMART" id="SM00909"/>
    </source>
</evidence>
<dbReference type="InterPro" id="IPR019606">
    <property type="entry name" value="GerMN"/>
</dbReference>
<evidence type="ECO:0000313" key="4">
    <source>
        <dbReference type="EMBL" id="RYU09377.1"/>
    </source>
</evidence>
<dbReference type="AlphaFoldDB" id="A0A4Q5IU51"/>